<dbReference type="RefSeq" id="WP_013487475.1">
    <property type="nucleotide sequence ID" value="NC_014829.1"/>
</dbReference>
<reference evidence="2 3" key="1">
    <citation type="submission" date="2010-12" db="EMBL/GenBank/DDBJ databases">
        <title>Complete sequence of Bacillus cellulosilyticus DSM 2522.</title>
        <authorList>
            <consortium name="US DOE Joint Genome Institute"/>
            <person name="Lucas S."/>
            <person name="Copeland A."/>
            <person name="Lapidus A."/>
            <person name="Cheng J.-F."/>
            <person name="Bruce D."/>
            <person name="Goodwin L."/>
            <person name="Pitluck S."/>
            <person name="Chertkov O."/>
            <person name="Detter J.C."/>
            <person name="Han C."/>
            <person name="Tapia R."/>
            <person name="Land M."/>
            <person name="Hauser L."/>
            <person name="Jeffries C."/>
            <person name="Kyrpides N."/>
            <person name="Ivanova N."/>
            <person name="Mikhailova N."/>
            <person name="Brumm P."/>
            <person name="Mead D."/>
            <person name="Woyke T."/>
        </authorList>
    </citation>
    <scope>NUCLEOTIDE SEQUENCE [LARGE SCALE GENOMIC DNA]</scope>
    <source>
        <strain evidence="3">ATCC 21833 / DSM 2522 / FERM P-1141 / JCM 9156 / N-4</strain>
    </source>
</reference>
<dbReference type="STRING" id="649639.Bcell_0857"/>
<feature type="transmembrane region" description="Helical" evidence="1">
    <location>
        <begin position="86"/>
        <end position="105"/>
    </location>
</feature>
<dbReference type="Proteomes" id="UP000001401">
    <property type="component" value="Chromosome"/>
</dbReference>
<dbReference type="KEGG" id="bco:Bcell_0857"/>
<evidence type="ECO:0008006" key="4">
    <source>
        <dbReference type="Google" id="ProtNLM"/>
    </source>
</evidence>
<dbReference type="HOGENOM" id="CLU_138504_0_0_9"/>
<accession>E6U0T6</accession>
<organism evidence="2 3">
    <name type="scientific">Evansella cellulosilytica (strain ATCC 21833 / DSM 2522 / FERM P-1141 / JCM 9156 / N-4)</name>
    <name type="common">Bacillus cellulosilyticus</name>
    <dbReference type="NCBI Taxonomy" id="649639"/>
    <lineage>
        <taxon>Bacteria</taxon>
        <taxon>Bacillati</taxon>
        <taxon>Bacillota</taxon>
        <taxon>Bacilli</taxon>
        <taxon>Bacillales</taxon>
        <taxon>Bacillaceae</taxon>
        <taxon>Evansella</taxon>
    </lineage>
</organism>
<keyword evidence="1" id="KW-1133">Transmembrane helix</keyword>
<dbReference type="eggNOG" id="ENOG5033CFD">
    <property type="taxonomic scope" value="Bacteria"/>
</dbReference>
<dbReference type="AlphaFoldDB" id="E6U0T6"/>
<name>E6U0T6_EVAC2</name>
<gene>
    <name evidence="2" type="ordered locus">Bcell_0857</name>
</gene>
<dbReference type="OrthoDB" id="1955013at2"/>
<evidence type="ECO:0000313" key="2">
    <source>
        <dbReference type="EMBL" id="ADU29134.1"/>
    </source>
</evidence>
<keyword evidence="1" id="KW-0472">Membrane</keyword>
<evidence type="ECO:0000313" key="3">
    <source>
        <dbReference type="Proteomes" id="UP000001401"/>
    </source>
</evidence>
<sequence>MTHIHKDEYTDYINEAISEERRESVESHLLACDMCITIYEKALEDNATRLPELHDSSTFTDDIMAKISTSKVEQNERKIRFYETTFLHYTIALALTVILMSSGVFQTITNYVDDIQNTTFRDEGPSVTEQLVKKIFANEEQ</sequence>
<keyword evidence="1" id="KW-0812">Transmembrane</keyword>
<protein>
    <recommendedName>
        <fullName evidence="4">Zinc-finger domain-containing protein</fullName>
    </recommendedName>
</protein>
<keyword evidence="3" id="KW-1185">Reference proteome</keyword>
<evidence type="ECO:0000256" key="1">
    <source>
        <dbReference type="SAM" id="Phobius"/>
    </source>
</evidence>
<dbReference type="EMBL" id="CP002394">
    <property type="protein sequence ID" value="ADU29134.1"/>
    <property type="molecule type" value="Genomic_DNA"/>
</dbReference>
<proteinExistence type="predicted"/>